<evidence type="ECO:0000313" key="3">
    <source>
        <dbReference type="EMBL" id="MRJ37158.1"/>
    </source>
</evidence>
<protein>
    <submittedName>
        <fullName evidence="2">Retroviral-like aspartic protease family protein</fullName>
    </submittedName>
</protein>
<dbReference type="GO" id="GO:0006508">
    <property type="term" value="P:proteolysis"/>
    <property type="evidence" value="ECO:0007669"/>
    <property type="project" value="InterPro"/>
</dbReference>
<dbReference type="RefSeq" id="WP_153871021.1">
    <property type="nucleotide sequence ID" value="NZ_JAEKCT010000002.1"/>
</dbReference>
<dbReference type="Proteomes" id="UP000620382">
    <property type="component" value="Unassembled WGS sequence"/>
</dbReference>
<dbReference type="EMBL" id="JAENSR010000001">
    <property type="protein sequence ID" value="MBK3458499.1"/>
    <property type="molecule type" value="Genomic_DNA"/>
</dbReference>
<accession>A0A5P1DCF6</accession>
<organism evidence="3 4">
    <name type="scientific">Pseudomonas haemolytica</name>
    <dbReference type="NCBI Taxonomy" id="2600065"/>
    <lineage>
        <taxon>Bacteria</taxon>
        <taxon>Pseudomonadati</taxon>
        <taxon>Pseudomonadota</taxon>
        <taxon>Gammaproteobacteria</taxon>
        <taxon>Pseudomonadales</taxon>
        <taxon>Pseudomonadaceae</taxon>
        <taxon>Pseudomonas</taxon>
    </lineage>
</organism>
<dbReference type="Pfam" id="PF13975">
    <property type="entry name" value="gag-asp_proteas"/>
    <property type="match status" value="1"/>
</dbReference>
<proteinExistence type="predicted"/>
<dbReference type="PROSITE" id="PS00141">
    <property type="entry name" value="ASP_PROTEASE"/>
    <property type="match status" value="1"/>
</dbReference>
<dbReference type="GO" id="GO:0004190">
    <property type="term" value="F:aspartic-type endopeptidase activity"/>
    <property type="evidence" value="ECO:0007669"/>
    <property type="project" value="InterPro"/>
</dbReference>
<dbReference type="CDD" id="cd05483">
    <property type="entry name" value="retropepsin_like_bacteria"/>
    <property type="match status" value="1"/>
</dbReference>
<gene>
    <name evidence="3" type="ORF">FRT59_09315</name>
    <name evidence="2" type="ORF">JJD71_05445</name>
</gene>
<dbReference type="AlphaFoldDB" id="A0A5P1DCF6"/>
<dbReference type="InterPro" id="IPR001969">
    <property type="entry name" value="Aspartic_peptidase_AS"/>
</dbReference>
<evidence type="ECO:0000256" key="1">
    <source>
        <dbReference type="SAM" id="SignalP"/>
    </source>
</evidence>
<evidence type="ECO:0000313" key="2">
    <source>
        <dbReference type="EMBL" id="MBK3458499.1"/>
    </source>
</evidence>
<comment type="caution">
    <text evidence="3">The sequence shown here is derived from an EMBL/GenBank/DDBJ whole genome shotgun (WGS) entry which is preliminary data.</text>
</comment>
<feature type="signal peptide" evidence="1">
    <location>
        <begin position="1"/>
        <end position="21"/>
    </location>
</feature>
<reference evidence="3 4" key="1">
    <citation type="submission" date="2019-08" db="EMBL/GenBank/DDBJ databases">
        <title>Pseudomonas haemolytica sp. nov. isolated from raw milk and skim milk concentrate.</title>
        <authorList>
            <person name="Hofmann K."/>
            <person name="Huptas C."/>
            <person name="Doll E."/>
            <person name="Scherer S."/>
            <person name="Wenning M."/>
        </authorList>
    </citation>
    <scope>NUCLEOTIDE SEQUENCE [LARGE SCALE GENOMIC DNA]</scope>
    <source>
        <strain evidence="3 4">DSM 108987</strain>
    </source>
</reference>
<dbReference type="OrthoDB" id="6796137at2"/>
<evidence type="ECO:0000313" key="4">
    <source>
        <dbReference type="Proteomes" id="UP000408764"/>
    </source>
</evidence>
<name>A0A5P1DCF6_9PSED</name>
<dbReference type="Proteomes" id="UP000408764">
    <property type="component" value="Unassembled WGS sequence"/>
</dbReference>
<keyword evidence="1" id="KW-0732">Signal</keyword>
<dbReference type="SUPFAM" id="SSF50630">
    <property type="entry name" value="Acid proteases"/>
    <property type="match status" value="1"/>
</dbReference>
<reference evidence="2 5" key="2">
    <citation type="submission" date="2021-01" db="EMBL/GenBank/DDBJ databases">
        <title>Antibiotic resistance and phylogeny of Pseudomonas spp. isolated over three decades from chicken meat in the Norwegian food chain.</title>
        <authorList>
            <person name="Moen B."/>
        </authorList>
    </citation>
    <scope>NUCLEOTIDE SEQUENCE [LARGE SCALE GENOMIC DNA]</scope>
    <source>
        <strain evidence="2 5">MF6766</strain>
    </source>
</reference>
<dbReference type="Gene3D" id="2.40.70.10">
    <property type="entry name" value="Acid Proteases"/>
    <property type="match status" value="1"/>
</dbReference>
<dbReference type="EMBL" id="VOIW01000002">
    <property type="protein sequence ID" value="MRJ37158.1"/>
    <property type="molecule type" value="Genomic_DNA"/>
</dbReference>
<dbReference type="InterPro" id="IPR034122">
    <property type="entry name" value="Retropepsin-like_bacterial"/>
</dbReference>
<sequence length="409" mass="44688">MGRNSLTLYVVAFLLSNPVSAVELQDIQAKLYAPSSIPLRGLEASRIDANTLLSAVLARAQSKKPATPVSLSDCAVLNVENTATACKLILLGNHLNDGHFAAYAQVLASMTAEQLRRAEQFIAQLDVDTLKRVGDRQIGLLKRTQIVLSSEENDYLKSATDPLLEVEINGHAAKVLFDTGASVTVIGESDALRYDVELIKLPVEINSYYSRQSVNAQYGLIREMNLSGIELRNVLVIVGGSLSLFGLDLMSSFDNVIVGSEHIALNVTPAEIEALEQQCVGSVFLGSSYSRQTQFLYMLANVDGQQTAASLDTGNLYYLSGGETRVGSARSDQRSKIMTDANGTFPRAITHTTTHLNIGGRAKDVSYTTLAEQKYLTPYVLGWPAFQDYELIWNTHESRACYKQKIPVQ</sequence>
<feature type="chain" id="PRO_5024393428" evidence="1">
    <location>
        <begin position="22"/>
        <end position="409"/>
    </location>
</feature>
<evidence type="ECO:0000313" key="5">
    <source>
        <dbReference type="Proteomes" id="UP000620382"/>
    </source>
</evidence>
<dbReference type="InterPro" id="IPR021109">
    <property type="entry name" value="Peptidase_aspartic_dom_sf"/>
</dbReference>
<keyword evidence="5" id="KW-1185">Reference proteome</keyword>